<protein>
    <submittedName>
        <fullName evidence="2">LmbE family protein</fullName>
    </submittedName>
</protein>
<dbReference type="PANTHER" id="PTHR12993">
    <property type="entry name" value="N-ACETYLGLUCOSAMINYL-PHOSPHATIDYLINOSITOL DE-N-ACETYLASE-RELATED"/>
    <property type="match status" value="1"/>
</dbReference>
<evidence type="ECO:0000256" key="1">
    <source>
        <dbReference type="ARBA" id="ARBA00001947"/>
    </source>
</evidence>
<comment type="cofactor">
    <cofactor evidence="1">
        <name>Zn(2+)</name>
        <dbReference type="ChEBI" id="CHEBI:29105"/>
    </cofactor>
</comment>
<accession>A0AAX0SBJ5</accession>
<evidence type="ECO:0000313" key="3">
    <source>
        <dbReference type="Proteomes" id="UP000220106"/>
    </source>
</evidence>
<dbReference type="Gene3D" id="3.40.50.10320">
    <property type="entry name" value="LmbE-like"/>
    <property type="match status" value="1"/>
</dbReference>
<dbReference type="Proteomes" id="UP000220106">
    <property type="component" value="Unassembled WGS sequence"/>
</dbReference>
<dbReference type="RefSeq" id="WP_098174718.1">
    <property type="nucleotide sequence ID" value="NZ_NUEQ01000004.1"/>
</dbReference>
<dbReference type="InterPro" id="IPR003737">
    <property type="entry name" value="GlcNAc_PI_deacetylase-related"/>
</dbReference>
<dbReference type="InterPro" id="IPR024078">
    <property type="entry name" value="LmbE-like_dom_sf"/>
</dbReference>
<organism evidence="2 3">
    <name type="scientific">Peribacillus butanolivorans</name>
    <dbReference type="NCBI Taxonomy" id="421767"/>
    <lineage>
        <taxon>Bacteria</taxon>
        <taxon>Bacillati</taxon>
        <taxon>Bacillota</taxon>
        <taxon>Bacilli</taxon>
        <taxon>Bacillales</taxon>
        <taxon>Bacillaceae</taxon>
        <taxon>Peribacillus</taxon>
    </lineage>
</organism>
<reference evidence="2 3" key="1">
    <citation type="submission" date="2017-09" db="EMBL/GenBank/DDBJ databases">
        <title>Large-scale bioinformatics analysis of Bacillus genomes uncovers conserved roles of natural products in bacterial physiology.</title>
        <authorList>
            <consortium name="Agbiome Team Llc"/>
            <person name="Bleich R.M."/>
            <person name="Kirk G.J."/>
            <person name="Santa Maria K.C."/>
            <person name="Allen S.E."/>
            <person name="Farag S."/>
            <person name="Shank E.A."/>
            <person name="Bowers A."/>
        </authorList>
    </citation>
    <scope>NUCLEOTIDE SEQUENCE [LARGE SCALE GENOMIC DNA]</scope>
    <source>
        <strain evidence="2 3">AFS003229</strain>
    </source>
</reference>
<dbReference type="EMBL" id="NUEQ01000004">
    <property type="protein sequence ID" value="PEJ37738.1"/>
    <property type="molecule type" value="Genomic_DNA"/>
</dbReference>
<dbReference type="AlphaFoldDB" id="A0AAX0SBJ5"/>
<sequence length="247" mass="28384">MVSQEKLLVILAHPDDESFLCGGTIAKISKLGVQITLLCATKGEMGRRMGNPILTTRELLPKLRELELKNACEVLGINDLRYLNLRDKTIEFEDIDLLVERIVKVIREIKPQVIVTFNEKYGGHPDHCAIGRAATLAFSKSGDSDSYPDSVFSAFKAQRLYFVLWHTYYEKWIKESMLKSVTKVNISETLQKKIRALRSHRSQTLAVPELWDNQKPTLPFLTEYEYFIKGNPPYIIEETDLFQTIEM</sequence>
<dbReference type="Pfam" id="PF02585">
    <property type="entry name" value="PIG-L"/>
    <property type="match status" value="1"/>
</dbReference>
<name>A0AAX0SBJ5_9BACI</name>
<dbReference type="PANTHER" id="PTHR12993:SF27">
    <property type="entry name" value="N-ACETYL-ALPHA-D-GLUCOSAMINYL L-MALATE DEACETYLASE 2-RELATED"/>
    <property type="match status" value="1"/>
</dbReference>
<evidence type="ECO:0000313" key="2">
    <source>
        <dbReference type="EMBL" id="PEJ37738.1"/>
    </source>
</evidence>
<proteinExistence type="predicted"/>
<dbReference type="SUPFAM" id="SSF102588">
    <property type="entry name" value="LmbE-like"/>
    <property type="match status" value="1"/>
</dbReference>
<gene>
    <name evidence="2" type="ORF">CN689_02245</name>
</gene>
<comment type="caution">
    <text evidence="2">The sequence shown here is derived from an EMBL/GenBank/DDBJ whole genome shotgun (WGS) entry which is preliminary data.</text>
</comment>
<dbReference type="GO" id="GO:0016811">
    <property type="term" value="F:hydrolase activity, acting on carbon-nitrogen (but not peptide) bonds, in linear amides"/>
    <property type="evidence" value="ECO:0007669"/>
    <property type="project" value="TreeGrafter"/>
</dbReference>